<accession>A0A8K0K6B6</accession>
<dbReference type="EMBL" id="KZ308414">
    <property type="protein sequence ID" value="KAG8229172.1"/>
    <property type="molecule type" value="Genomic_DNA"/>
</dbReference>
<dbReference type="Pfam" id="PF00078">
    <property type="entry name" value="RVT_1"/>
    <property type="match status" value="1"/>
</dbReference>
<dbReference type="CDD" id="cd01650">
    <property type="entry name" value="RT_nLTR_like"/>
    <property type="match status" value="1"/>
</dbReference>
<evidence type="ECO:0000256" key="1">
    <source>
        <dbReference type="SAM" id="MobiDB-lite"/>
    </source>
</evidence>
<dbReference type="PANTHER" id="PTHR19446">
    <property type="entry name" value="REVERSE TRANSCRIPTASES"/>
    <property type="match status" value="1"/>
</dbReference>
<keyword evidence="4" id="KW-1185">Reference proteome</keyword>
<dbReference type="InterPro" id="IPR000477">
    <property type="entry name" value="RT_dom"/>
</dbReference>
<name>A0A8K0K6B6_LADFU</name>
<organism evidence="3 4">
    <name type="scientific">Ladona fulva</name>
    <name type="common">Scarce chaser dragonfly</name>
    <name type="synonym">Libellula fulva</name>
    <dbReference type="NCBI Taxonomy" id="123851"/>
    <lineage>
        <taxon>Eukaryota</taxon>
        <taxon>Metazoa</taxon>
        <taxon>Ecdysozoa</taxon>
        <taxon>Arthropoda</taxon>
        <taxon>Hexapoda</taxon>
        <taxon>Insecta</taxon>
        <taxon>Pterygota</taxon>
        <taxon>Palaeoptera</taxon>
        <taxon>Odonata</taxon>
        <taxon>Epiprocta</taxon>
        <taxon>Anisoptera</taxon>
        <taxon>Libelluloidea</taxon>
        <taxon>Libellulidae</taxon>
        <taxon>Ladona</taxon>
    </lineage>
</organism>
<dbReference type="Proteomes" id="UP000792457">
    <property type="component" value="Unassembled WGS sequence"/>
</dbReference>
<feature type="region of interest" description="Disordered" evidence="1">
    <location>
        <begin position="33"/>
        <end position="53"/>
    </location>
</feature>
<sequence length="413" mass="45675">MWRIVRAQGGLAGGAPRKLAVSPARLLDSFVVDSDAGEPSTPPSSASCSRQPTRNFEYPGFAFTRITERDVEEAIKRCTSKSPGPDGISPQALLLFLPALKRPLTAIYNASLSRGVYPQEWKEAAIVPVPKVPTPTSCKDYRPIAVGNCVGKVLDKIVLGQVSSFLESSKALSPAQFGFRKHHSAELALVGVLDPIREAMDRRRLSLVVGLDLSRVYDTIRHELLTDAMRDLNFTQEALAFFASFLRDRRATLRTDEGPHPGWRRFQVGVPQGSSLSPTLFNIYVEGVTRLGVGCRLHLYADDLLLVAETTGPQLREAIDGFNVDVNKVCGWLGGMGLKVNPGKCVAAIVGNRRLRQRYVTGDTPAVRIGGTPLAYRDSFRYLGITISEDLSWRRQVYKEIINKHYLQFYKDT</sequence>
<dbReference type="GO" id="GO:0071897">
    <property type="term" value="P:DNA biosynthetic process"/>
    <property type="evidence" value="ECO:0007669"/>
    <property type="project" value="UniProtKB-ARBA"/>
</dbReference>
<reference evidence="3" key="2">
    <citation type="submission" date="2017-10" db="EMBL/GenBank/DDBJ databases">
        <title>Ladona fulva Genome sequencing and assembly.</title>
        <authorList>
            <person name="Murali S."/>
            <person name="Richards S."/>
            <person name="Bandaranaike D."/>
            <person name="Bellair M."/>
            <person name="Blankenburg K."/>
            <person name="Chao H."/>
            <person name="Dinh H."/>
            <person name="Doddapaneni H."/>
            <person name="Dugan-Rocha S."/>
            <person name="Elkadiri S."/>
            <person name="Gnanaolivu R."/>
            <person name="Hernandez B."/>
            <person name="Skinner E."/>
            <person name="Javaid M."/>
            <person name="Lee S."/>
            <person name="Li M."/>
            <person name="Ming W."/>
            <person name="Munidasa M."/>
            <person name="Muniz J."/>
            <person name="Nguyen L."/>
            <person name="Hughes D."/>
            <person name="Osuji N."/>
            <person name="Pu L.-L."/>
            <person name="Puazo M."/>
            <person name="Qu C."/>
            <person name="Quiroz J."/>
            <person name="Raj R."/>
            <person name="Weissenberger G."/>
            <person name="Xin Y."/>
            <person name="Zou X."/>
            <person name="Han Y."/>
            <person name="Worley K."/>
            <person name="Muzny D."/>
            <person name="Gibbs R."/>
        </authorList>
    </citation>
    <scope>NUCLEOTIDE SEQUENCE</scope>
    <source>
        <strain evidence="3">Sampled in the wild</strain>
    </source>
</reference>
<proteinExistence type="predicted"/>
<evidence type="ECO:0000259" key="2">
    <source>
        <dbReference type="PROSITE" id="PS50878"/>
    </source>
</evidence>
<dbReference type="SUPFAM" id="SSF56672">
    <property type="entry name" value="DNA/RNA polymerases"/>
    <property type="match status" value="1"/>
</dbReference>
<feature type="compositionally biased region" description="Polar residues" evidence="1">
    <location>
        <begin position="43"/>
        <end position="53"/>
    </location>
</feature>
<dbReference type="InterPro" id="IPR043502">
    <property type="entry name" value="DNA/RNA_pol_sf"/>
</dbReference>
<dbReference type="AlphaFoldDB" id="A0A8K0K6B6"/>
<protein>
    <recommendedName>
        <fullName evidence="2">Reverse transcriptase domain-containing protein</fullName>
    </recommendedName>
</protein>
<evidence type="ECO:0000313" key="3">
    <source>
        <dbReference type="EMBL" id="KAG8229172.1"/>
    </source>
</evidence>
<dbReference type="OrthoDB" id="5953030at2759"/>
<evidence type="ECO:0000313" key="4">
    <source>
        <dbReference type="Proteomes" id="UP000792457"/>
    </source>
</evidence>
<feature type="domain" description="Reverse transcriptase" evidence="2">
    <location>
        <begin position="110"/>
        <end position="387"/>
    </location>
</feature>
<gene>
    <name evidence="3" type="ORF">J437_LFUL009889</name>
</gene>
<reference evidence="3" key="1">
    <citation type="submission" date="2013-04" db="EMBL/GenBank/DDBJ databases">
        <authorList>
            <person name="Qu J."/>
            <person name="Murali S.C."/>
            <person name="Bandaranaike D."/>
            <person name="Bellair M."/>
            <person name="Blankenburg K."/>
            <person name="Chao H."/>
            <person name="Dinh H."/>
            <person name="Doddapaneni H."/>
            <person name="Downs B."/>
            <person name="Dugan-Rocha S."/>
            <person name="Elkadiri S."/>
            <person name="Gnanaolivu R.D."/>
            <person name="Hernandez B."/>
            <person name="Javaid M."/>
            <person name="Jayaseelan J.C."/>
            <person name="Lee S."/>
            <person name="Li M."/>
            <person name="Ming W."/>
            <person name="Munidasa M."/>
            <person name="Muniz J."/>
            <person name="Nguyen L."/>
            <person name="Ongeri F."/>
            <person name="Osuji N."/>
            <person name="Pu L.-L."/>
            <person name="Puazo M."/>
            <person name="Qu C."/>
            <person name="Quiroz J."/>
            <person name="Raj R."/>
            <person name="Weissenberger G."/>
            <person name="Xin Y."/>
            <person name="Zou X."/>
            <person name="Han Y."/>
            <person name="Richards S."/>
            <person name="Worley K."/>
            <person name="Muzny D."/>
            <person name="Gibbs R."/>
        </authorList>
    </citation>
    <scope>NUCLEOTIDE SEQUENCE</scope>
    <source>
        <strain evidence="3">Sampled in the wild</strain>
    </source>
</reference>
<dbReference type="PROSITE" id="PS50878">
    <property type="entry name" value="RT_POL"/>
    <property type="match status" value="1"/>
</dbReference>
<comment type="caution">
    <text evidence="3">The sequence shown here is derived from an EMBL/GenBank/DDBJ whole genome shotgun (WGS) entry which is preliminary data.</text>
</comment>